<protein>
    <submittedName>
        <fullName evidence="2">Uncharacterized protein</fullName>
    </submittedName>
</protein>
<proteinExistence type="predicted"/>
<feature type="region of interest" description="Disordered" evidence="1">
    <location>
        <begin position="41"/>
        <end position="64"/>
    </location>
</feature>
<dbReference type="EMBL" id="BMUB01000003">
    <property type="protein sequence ID" value="GGU65350.1"/>
    <property type="molecule type" value="Genomic_DNA"/>
</dbReference>
<evidence type="ECO:0000256" key="1">
    <source>
        <dbReference type="SAM" id="MobiDB-lite"/>
    </source>
</evidence>
<organism evidence="2 3">
    <name type="scientific">Kitasatospora aureofaciens</name>
    <name type="common">Streptomyces aureofaciens</name>
    <dbReference type="NCBI Taxonomy" id="1894"/>
    <lineage>
        <taxon>Bacteria</taxon>
        <taxon>Bacillati</taxon>
        <taxon>Actinomycetota</taxon>
        <taxon>Actinomycetes</taxon>
        <taxon>Kitasatosporales</taxon>
        <taxon>Streptomycetaceae</taxon>
        <taxon>Kitasatospora</taxon>
    </lineage>
</organism>
<sequence length="64" mass="6828">MTACTPDRQALIKVLIAEILAAACGPVPSAPVLMDVWDGGRLQGSSQKPPGWPQRLHSPGFRHP</sequence>
<gene>
    <name evidence="2" type="ORF">GCM10010502_15220</name>
</gene>
<evidence type="ECO:0000313" key="3">
    <source>
        <dbReference type="Proteomes" id="UP000610124"/>
    </source>
</evidence>
<dbReference type="AlphaFoldDB" id="A0A8H9LIJ6"/>
<reference evidence="2" key="1">
    <citation type="journal article" date="2014" name="Int. J. Syst. Evol. Microbiol.">
        <title>Complete genome sequence of Corynebacterium casei LMG S-19264T (=DSM 44701T), isolated from a smear-ripened cheese.</title>
        <authorList>
            <consortium name="US DOE Joint Genome Institute (JGI-PGF)"/>
            <person name="Walter F."/>
            <person name="Albersmeier A."/>
            <person name="Kalinowski J."/>
            <person name="Ruckert C."/>
        </authorList>
    </citation>
    <scope>NUCLEOTIDE SEQUENCE</scope>
    <source>
        <strain evidence="2">JCM 4434</strain>
    </source>
</reference>
<dbReference type="Proteomes" id="UP000610124">
    <property type="component" value="Unassembled WGS sequence"/>
</dbReference>
<comment type="caution">
    <text evidence="2">The sequence shown here is derived from an EMBL/GenBank/DDBJ whole genome shotgun (WGS) entry which is preliminary data.</text>
</comment>
<evidence type="ECO:0000313" key="2">
    <source>
        <dbReference type="EMBL" id="GGU65350.1"/>
    </source>
</evidence>
<reference evidence="2" key="2">
    <citation type="submission" date="2020-09" db="EMBL/GenBank/DDBJ databases">
        <authorList>
            <person name="Sun Q."/>
            <person name="Ohkuma M."/>
        </authorList>
    </citation>
    <scope>NUCLEOTIDE SEQUENCE</scope>
    <source>
        <strain evidence="2">JCM 4434</strain>
    </source>
</reference>
<accession>A0A8H9LIJ6</accession>
<name>A0A8H9LIJ6_KITAU</name>